<feature type="non-terminal residue" evidence="1">
    <location>
        <position position="1"/>
    </location>
</feature>
<proteinExistence type="predicted"/>
<comment type="caution">
    <text evidence="1">The sequence shown here is derived from an EMBL/GenBank/DDBJ whole genome shotgun (WGS) entry which is preliminary data.</text>
</comment>
<accession>A0AAN5I290</accession>
<dbReference type="EMBL" id="BTRK01000004">
    <property type="protein sequence ID" value="GMR49213.1"/>
    <property type="molecule type" value="Genomic_DNA"/>
</dbReference>
<feature type="non-terminal residue" evidence="1">
    <location>
        <position position="77"/>
    </location>
</feature>
<dbReference type="AlphaFoldDB" id="A0AAN5I290"/>
<name>A0AAN5I290_9BILA</name>
<organism evidence="1 2">
    <name type="scientific">Pristionchus mayeri</name>
    <dbReference type="NCBI Taxonomy" id="1317129"/>
    <lineage>
        <taxon>Eukaryota</taxon>
        <taxon>Metazoa</taxon>
        <taxon>Ecdysozoa</taxon>
        <taxon>Nematoda</taxon>
        <taxon>Chromadorea</taxon>
        <taxon>Rhabditida</taxon>
        <taxon>Rhabditina</taxon>
        <taxon>Diplogasteromorpha</taxon>
        <taxon>Diplogasteroidea</taxon>
        <taxon>Neodiplogasteridae</taxon>
        <taxon>Pristionchus</taxon>
    </lineage>
</organism>
<evidence type="ECO:0000313" key="2">
    <source>
        <dbReference type="Proteomes" id="UP001328107"/>
    </source>
</evidence>
<reference evidence="2" key="1">
    <citation type="submission" date="2022-10" db="EMBL/GenBank/DDBJ databases">
        <title>Genome assembly of Pristionchus species.</title>
        <authorList>
            <person name="Yoshida K."/>
            <person name="Sommer R.J."/>
        </authorList>
    </citation>
    <scope>NUCLEOTIDE SEQUENCE [LARGE SCALE GENOMIC DNA]</scope>
    <source>
        <strain evidence="2">RS5460</strain>
    </source>
</reference>
<dbReference type="Proteomes" id="UP001328107">
    <property type="component" value="Unassembled WGS sequence"/>
</dbReference>
<gene>
    <name evidence="1" type="ORF">PMAYCL1PPCAC_19408</name>
</gene>
<keyword evidence="2" id="KW-1185">Reference proteome</keyword>
<protein>
    <submittedName>
        <fullName evidence="1">Uncharacterized protein</fullName>
    </submittedName>
</protein>
<evidence type="ECO:0000313" key="1">
    <source>
        <dbReference type="EMBL" id="GMR49213.1"/>
    </source>
</evidence>
<sequence>SSATGRRSPPRLPLVHRPLRSTDLRAAYFLSYDTCNKSDPVHLLPRLPYTSCGISQRSSLRMGIYSLGAQADQTHQK</sequence>